<dbReference type="GO" id="GO:0050661">
    <property type="term" value="F:NADP binding"/>
    <property type="evidence" value="ECO:0007669"/>
    <property type="project" value="InterPro"/>
</dbReference>
<dbReference type="Pfam" id="PF05201">
    <property type="entry name" value="GlutR_N"/>
    <property type="match status" value="1"/>
</dbReference>
<protein>
    <submittedName>
        <fullName evidence="2">Glutamyl-tRNA reductase</fullName>
    </submittedName>
</protein>
<reference evidence="2 3" key="1">
    <citation type="journal article" date="2016" name="Nat. Commun.">
        <title>Microbial interactions lead to rapid micro-scale successions on model marine particles.</title>
        <authorList>
            <person name="Datta M.S."/>
            <person name="Sliwerska E."/>
            <person name="Gore J."/>
            <person name="Polz M.F."/>
            <person name="Cordero O.X."/>
        </authorList>
    </citation>
    <scope>NUCLEOTIDE SEQUENCE [LARGE SCALE GENOMIC DNA]</scope>
    <source>
        <strain evidence="2 3">4G03</strain>
    </source>
</reference>
<feature type="domain" description="Glutamyl-tRNA reductase N-terminal" evidence="1">
    <location>
        <begin position="6"/>
        <end position="62"/>
    </location>
</feature>
<dbReference type="AlphaFoldDB" id="A0A2G1BNY2"/>
<dbReference type="InterPro" id="IPR036343">
    <property type="entry name" value="GluRdtase_N_sf"/>
</dbReference>
<feature type="non-terminal residue" evidence="2">
    <location>
        <position position="79"/>
    </location>
</feature>
<dbReference type="GO" id="GO:0033014">
    <property type="term" value="P:tetrapyrrole biosynthetic process"/>
    <property type="evidence" value="ECO:0007669"/>
    <property type="project" value="InterPro"/>
</dbReference>
<dbReference type="SUPFAM" id="SSF69742">
    <property type="entry name" value="Glutamyl tRNA-reductase catalytic, N-terminal domain"/>
    <property type="match status" value="1"/>
</dbReference>
<proteinExistence type="predicted"/>
<gene>
    <name evidence="2" type="ORF">CSC81_19030</name>
</gene>
<evidence type="ECO:0000313" key="2">
    <source>
        <dbReference type="EMBL" id="PHN95727.1"/>
    </source>
</evidence>
<evidence type="ECO:0000313" key="3">
    <source>
        <dbReference type="Proteomes" id="UP000222163"/>
    </source>
</evidence>
<accession>A0A2G1BNY2</accession>
<comment type="caution">
    <text evidence="2">The sequence shown here is derived from an EMBL/GenBank/DDBJ whole genome shotgun (WGS) entry which is preliminary data.</text>
</comment>
<name>A0A2G1BNY2_9FLAO</name>
<sequence length="79" mass="8474">MTVLTLGLNHTTAAVDLRGRFAFAVDQLAPTLKPLHERLTGSNHPEVVLLSTCNRTELYCAAGGLGGPVHTLRHAAVDW</sequence>
<dbReference type="EMBL" id="PDUU01001158">
    <property type="protein sequence ID" value="PHN95727.1"/>
    <property type="molecule type" value="Genomic_DNA"/>
</dbReference>
<dbReference type="InterPro" id="IPR015895">
    <property type="entry name" value="4pyrrol_synth_GluRdtase_N"/>
</dbReference>
<organism evidence="2 3">
    <name type="scientific">Tenacibaculum discolor</name>
    <dbReference type="NCBI Taxonomy" id="361581"/>
    <lineage>
        <taxon>Bacteria</taxon>
        <taxon>Pseudomonadati</taxon>
        <taxon>Bacteroidota</taxon>
        <taxon>Flavobacteriia</taxon>
        <taxon>Flavobacteriales</taxon>
        <taxon>Flavobacteriaceae</taxon>
        <taxon>Tenacibaculum</taxon>
    </lineage>
</organism>
<evidence type="ECO:0000259" key="1">
    <source>
        <dbReference type="Pfam" id="PF05201"/>
    </source>
</evidence>
<dbReference type="GO" id="GO:0008883">
    <property type="term" value="F:glutamyl-tRNA reductase activity"/>
    <property type="evidence" value="ECO:0007669"/>
    <property type="project" value="InterPro"/>
</dbReference>
<dbReference type="Gene3D" id="3.30.460.30">
    <property type="entry name" value="Glutamyl-tRNA reductase, N-terminal domain"/>
    <property type="match status" value="1"/>
</dbReference>
<dbReference type="Proteomes" id="UP000222163">
    <property type="component" value="Unassembled WGS sequence"/>
</dbReference>